<dbReference type="Proteomes" id="UP000034006">
    <property type="component" value="Unassembled WGS sequence"/>
</dbReference>
<reference evidence="2 3" key="1">
    <citation type="journal article" date="2015" name="Nature">
        <title>rRNA introns, odd ribosomes, and small enigmatic genomes across a large radiation of phyla.</title>
        <authorList>
            <person name="Brown C.T."/>
            <person name="Hug L.A."/>
            <person name="Thomas B.C."/>
            <person name="Sharon I."/>
            <person name="Castelle C.J."/>
            <person name="Singh A."/>
            <person name="Wilkins M.J."/>
            <person name="Williams K.H."/>
            <person name="Banfield J.F."/>
        </authorList>
    </citation>
    <scope>NUCLEOTIDE SEQUENCE [LARGE SCALE GENOMIC DNA]</scope>
</reference>
<keyword evidence="1" id="KW-0812">Transmembrane</keyword>
<sequence length="427" mass="49215">MCKVAEQDSRSKPLLHYRKIKISLKTFITSALVIFITVAMWGTFLRERFLTYTLKLKYEQVEYLLKANNVRVVGLFSPKYIKDFVGKGDYKLGEETLLNLFKKQRKPALTTYEIKSIRIEKNTGYVTRVKVTCYSDKCDGDDKKTVDGDIRFTLIGGKWYWDPSADQQVVKTENTIQAWYDRVSSGVTNYCTKEKAYKLEPEFDRATSLVVQRLIDKTDIEAWDSGKDPSTNNAFLWLYANKNCLDVSYASSVEEMSGAEGLFYFTNEFSNRERLRILVSPLYKEQDDLLTATLLSHEFTHAIQFMFEDTQRTELSKCYAETDKDFCSQLEQELKPHTCIFKEGEAFMNEINFLYSLKKVEQDSILLRAKNSYISNDPQVRGTVLMWGYVASLISSGKCSLNDQNCYKEGIAEMLSTTPGYKKQCGL</sequence>
<evidence type="ECO:0000256" key="1">
    <source>
        <dbReference type="SAM" id="Phobius"/>
    </source>
</evidence>
<protein>
    <submittedName>
        <fullName evidence="2">Uncharacterized protein</fullName>
    </submittedName>
</protein>
<dbReference type="AlphaFoldDB" id="A0A0G1K745"/>
<keyword evidence="1" id="KW-0472">Membrane</keyword>
<organism evidence="2 3">
    <name type="scientific">Candidatus Collierbacteria bacterium GW2011_GWB2_44_22</name>
    <dbReference type="NCBI Taxonomy" id="1618387"/>
    <lineage>
        <taxon>Bacteria</taxon>
        <taxon>Candidatus Collieribacteriota</taxon>
    </lineage>
</organism>
<evidence type="ECO:0000313" key="2">
    <source>
        <dbReference type="EMBL" id="KKT52122.1"/>
    </source>
</evidence>
<dbReference type="EMBL" id="LCIH01000004">
    <property type="protein sequence ID" value="KKT52122.1"/>
    <property type="molecule type" value="Genomic_DNA"/>
</dbReference>
<comment type="caution">
    <text evidence="2">The sequence shown here is derived from an EMBL/GenBank/DDBJ whole genome shotgun (WGS) entry which is preliminary data.</text>
</comment>
<feature type="transmembrane region" description="Helical" evidence="1">
    <location>
        <begin position="22"/>
        <end position="44"/>
    </location>
</feature>
<proteinExistence type="predicted"/>
<name>A0A0G1K745_9BACT</name>
<gene>
    <name evidence="2" type="ORF">UW44_C0004G0027</name>
</gene>
<evidence type="ECO:0000313" key="3">
    <source>
        <dbReference type="Proteomes" id="UP000034006"/>
    </source>
</evidence>
<accession>A0A0G1K745</accession>
<keyword evidence="1" id="KW-1133">Transmembrane helix</keyword>